<dbReference type="GO" id="GO:0032039">
    <property type="term" value="C:integrator complex"/>
    <property type="evidence" value="ECO:0007669"/>
    <property type="project" value="InterPro"/>
</dbReference>
<dbReference type="InterPro" id="IPR038902">
    <property type="entry name" value="INTS1"/>
</dbReference>
<dbReference type="InterPro" id="IPR016024">
    <property type="entry name" value="ARM-type_fold"/>
</dbReference>
<dbReference type="PANTHER" id="PTHR21224:SF1">
    <property type="entry name" value="INTEGRATOR COMPLEX SUBUNIT 1"/>
    <property type="match status" value="1"/>
</dbReference>
<feature type="compositionally biased region" description="Low complexity" evidence="1">
    <location>
        <begin position="45"/>
        <end position="59"/>
    </location>
</feature>
<feature type="domain" description="Integrator complex subunit 1 R4" evidence="4">
    <location>
        <begin position="1953"/>
        <end position="2045"/>
    </location>
</feature>
<feature type="compositionally biased region" description="Basic and acidic residues" evidence="1">
    <location>
        <begin position="30"/>
        <end position="39"/>
    </location>
</feature>
<gene>
    <name evidence="6" type="ORF">KQX54_016769</name>
</gene>
<feature type="region of interest" description="Disordered" evidence="1">
    <location>
        <begin position="1"/>
        <end position="76"/>
    </location>
</feature>
<dbReference type="Pfam" id="PF22927">
    <property type="entry name" value="INT1_R3"/>
    <property type="match status" value="1"/>
</dbReference>
<dbReference type="Pfam" id="PF22928">
    <property type="entry name" value="INTS1_R4"/>
    <property type="match status" value="1"/>
</dbReference>
<feature type="domain" description="Integrator complex subunit 1 R3" evidence="3">
    <location>
        <begin position="1740"/>
        <end position="1900"/>
    </location>
</feature>
<evidence type="ECO:0000259" key="5">
    <source>
        <dbReference type="Pfam" id="PF22929"/>
    </source>
</evidence>
<dbReference type="InterPro" id="IPR053965">
    <property type="entry name" value="INTS1_R4"/>
</dbReference>
<reference evidence="6 7" key="1">
    <citation type="journal article" date="2021" name="J. Hered.">
        <title>A chromosome-level genome assembly of the parasitoid wasp, Cotesia glomerata (Hymenoptera: Braconidae).</title>
        <authorList>
            <person name="Pinto B.J."/>
            <person name="Weis J.J."/>
            <person name="Gamble T."/>
            <person name="Ode P.J."/>
            <person name="Paul R."/>
            <person name="Zaspel J.M."/>
        </authorList>
    </citation>
    <scope>NUCLEOTIDE SEQUENCE [LARGE SCALE GENOMIC DNA]</scope>
    <source>
        <strain evidence="6">CgM1</strain>
    </source>
</reference>
<dbReference type="Pfam" id="PF12432">
    <property type="entry name" value="INTS1_RP2B-bd"/>
    <property type="match status" value="1"/>
</dbReference>
<evidence type="ECO:0000256" key="1">
    <source>
        <dbReference type="SAM" id="MobiDB-lite"/>
    </source>
</evidence>
<name>A0AAV7IE17_COTGL</name>
<dbReference type="PANTHER" id="PTHR21224">
    <property type="entry name" value="INTEGRATOR COMPLEX SUBUNIT 1"/>
    <property type="match status" value="1"/>
</dbReference>
<dbReference type="GO" id="GO:0034474">
    <property type="term" value="P:U2 snRNA 3'-end processing"/>
    <property type="evidence" value="ECO:0007669"/>
    <property type="project" value="InterPro"/>
</dbReference>
<dbReference type="SUPFAM" id="SSF48371">
    <property type="entry name" value="ARM repeat"/>
    <property type="match status" value="1"/>
</dbReference>
<comment type="caution">
    <text evidence="6">The sequence shown here is derived from an EMBL/GenBank/DDBJ whole genome shotgun (WGS) entry which is preliminary data.</text>
</comment>
<feature type="domain" description="Integrator complex subunit 1 INTS2-binding" evidence="5">
    <location>
        <begin position="937"/>
        <end position="1268"/>
    </location>
</feature>
<dbReference type="EMBL" id="JAHXZJ010001864">
    <property type="protein sequence ID" value="KAH0549989.1"/>
    <property type="molecule type" value="Genomic_DNA"/>
</dbReference>
<keyword evidence="7" id="KW-1185">Reference proteome</keyword>
<evidence type="ECO:0000259" key="4">
    <source>
        <dbReference type="Pfam" id="PF22928"/>
    </source>
</evidence>
<evidence type="ECO:0000313" key="6">
    <source>
        <dbReference type="EMBL" id="KAH0549989.1"/>
    </source>
</evidence>
<protein>
    <recommendedName>
        <fullName evidence="8">Integrator complex subunit 1</fullName>
    </recommendedName>
</protein>
<feature type="domain" description="Integrator complex subunit 1 RPB2-binding" evidence="2">
    <location>
        <begin position="308"/>
        <end position="461"/>
    </location>
</feature>
<dbReference type="InterPro" id="IPR053964">
    <property type="entry name" value="INT1_R3"/>
</dbReference>
<organism evidence="6 7">
    <name type="scientific">Cotesia glomerata</name>
    <name type="common">Lepidopteran parasitic wasp</name>
    <name type="synonym">Apanteles glomeratus</name>
    <dbReference type="NCBI Taxonomy" id="32391"/>
    <lineage>
        <taxon>Eukaryota</taxon>
        <taxon>Metazoa</taxon>
        <taxon>Ecdysozoa</taxon>
        <taxon>Arthropoda</taxon>
        <taxon>Hexapoda</taxon>
        <taxon>Insecta</taxon>
        <taxon>Pterygota</taxon>
        <taxon>Neoptera</taxon>
        <taxon>Endopterygota</taxon>
        <taxon>Hymenoptera</taxon>
        <taxon>Apocrita</taxon>
        <taxon>Ichneumonoidea</taxon>
        <taxon>Braconidae</taxon>
        <taxon>Microgastrinae</taxon>
        <taxon>Cotesia</taxon>
    </lineage>
</organism>
<dbReference type="InterPro" id="IPR053966">
    <property type="entry name" value="INTS1_INTS2-bd"/>
</dbReference>
<accession>A0AAV7IE17</accession>
<dbReference type="Proteomes" id="UP000826195">
    <property type="component" value="Unassembled WGS sequence"/>
</dbReference>
<dbReference type="InterPro" id="IPR022145">
    <property type="entry name" value="INTS1_RPB2-bd"/>
</dbReference>
<evidence type="ECO:0000313" key="7">
    <source>
        <dbReference type="Proteomes" id="UP000826195"/>
    </source>
</evidence>
<evidence type="ECO:0008006" key="8">
    <source>
        <dbReference type="Google" id="ProtNLM"/>
    </source>
</evidence>
<evidence type="ECO:0000259" key="2">
    <source>
        <dbReference type="Pfam" id="PF12432"/>
    </source>
</evidence>
<evidence type="ECO:0000259" key="3">
    <source>
        <dbReference type="Pfam" id="PF22927"/>
    </source>
</evidence>
<sequence length="2085" mass="234748">MERNKPAIISRAKSKIAQHPPDLFALGSKSSRDVLESKRPGVIHSKPSAPASSASSSSSSERKNKEPPSGSLQSLIPAKKAKLTSHVISHPRPPMSSAEAWEVVAIDCEPPDLVPMVLEASDNDEGDKVIGLICGAIKTLKNQRWKPDSLLSIGLMYLAKIRPSIFSNDCVVHALSSLLKRDQAHNFKSKGNPLVPVLAANLLMRGFHDKKAWPEVFLKLYIEDALGERVWVDHDECKGFTDNILTSLCTRIPPKSALQHELSLLASRDCHSPSTMEDDDSGTSITQIGDKDKSEFTVSLRYAHCPETVELMVLDLVKEQLNRRQPESITKNVLKLLSSACGLVEIRNLVLPRIEVWLHNPKLMKPAQELLIYICYNCTTHTQRDVEVISQLVKLRLKTKAVVNLYLNGIKELIGLHPENLSTIMKHTIYNELSNARNSNNMPMLAVMFQSAPEASAKLLAEIFQDLLMNREDFLRPLRALFREIIRVCRHDINLITLAKALMKERPQILQQIAVFEFKERMFASIIDLLCLCMFLAISPQVKEVVLLTQRGEKKDVAPLQQFQKLVSTIQYDTTDWLQRAQSVYGVGKAELLKAIQKIMLLESPEHYYKLDNWPPETDRVLFMRIVCEVPLLQTTLLRIMMTGTSKEIGNCQLEILDFVDQLVRRAAGNSTEAFPMLQADQQDIIELIFQLCVYQPPGSINIPSGYTPPNLAISNCYWKGWTILLILAAHNPTTIGETGWRRYPILQTLMEMCITNHFSYPPPTLALPEIIEQERTKELQREAREKLEILEYESHLAAASTKVQISESNSLLLSQLITMDPTGIARRPPSAVLEQIQSLNVSHRLGHLLCRSRKPDFLLEIIRRQQQSSSQSMPWLADLVQNSEGSLSQLPVQCLCEFLLSTTIQAVDKQPRHQQLLGHLQKFLTDPNENPQHANEVLEYFLRRLQSPQSNSRMQAIAGLKLVLDSIPLDEEPMEVDGNNEYEVWLLKKLPSIPHFAAYIPTPYNSVRGMVSHILRPACLVENNPELVRAYIAYLAEHTVDDDLPDFADLANDMAQLVVERSTITTAILPEPDSDCPQARQTLQALKTIFCNYLRKARSPSGGNITWSESQDQILVQWASKEECTMHILVVHAMIILLTYDIIDDNGLSNDLLETWFPEIGDPPKAYLVDTSEEALLIPDWLKLRMIRSNVPRLVDAALKDLEPQQLVLFIQSFGIPVSSMSKLLHTLDVAVQIDRSSVGEAVLDKAYMAQLVKVQHHRGATGGLVFVKVLQLVEPQLLEAATVGNEKLQEALPQSAMIKSQSVIQYPIKTEVPHLINKLFIENIPMLQKAEAYRRLHKTLAKNLQKSTKESGAIILAIQHICSVLSSMQVEQFLASLVHIPQYSCTLMRIILLPLKKSGTPSNLVDLGKNMCLNLISLIGDVKAPILSILRDFADIQKTKTARRNDLVALTKTREPSVILENTDSVNLESVGRTLLDILLKNADNNILVNAMAQSLVSDSNEGLVKPRTGLLIDWLASIEPELIGVCPVLQMKLLFGKSKLHIKIDDSIVNSHTYRPYLLTLLTHRASWATLYKCVGHLLNKCDEEYDPTAVLDFLWALTCNPKLWQGRDKFTPKHYVPEDILLLTPQQLLTLVAYVVAEAVIVHDRQGRNAALTQMELRLDLLQHCLSTKEKRISDVVKYLADRMVDNSSTVESDMAHQFLLHMYMKIPKVICFLNQFQAKKFVASAKITDWTGSVLDCMSHSLLTALAATPRQKSWISKSQEFELCARKMAAVHPILVLRQLPMLASSLTGRSHLDMIDFRTGHHLNLFIQVMGLLELLQPYLFNEEHQTALENTLENYFQCFQNYGNYKDHHHLITLLNRFVGLLQAYISHDAQRALKYLHSRVHLLRELQAYYSGVVSLRSLIAAIPGPREGTNGEEIFLAGPPNVNQKDNAIPQNWHFMIGSLSKIQGEDVMTALLEIEQMSSRKPSIFDYVTDSLTELLVSPQGNIRSLAHSLLAKALKHKPTLNLTILSAFQRCLDSPRSDVLMSALDRLPDVVLCMQEHALPLLQKVFELGVNSNVNTIPHITKSIMLLNIQQGC</sequence>
<dbReference type="Pfam" id="PF22929">
    <property type="entry name" value="INTS1_INTS2-bd"/>
    <property type="match status" value="1"/>
</dbReference>
<proteinExistence type="predicted"/>